<dbReference type="Gene3D" id="3.80.10.10">
    <property type="entry name" value="Ribonuclease Inhibitor"/>
    <property type="match status" value="1"/>
</dbReference>
<evidence type="ECO:0000313" key="1">
    <source>
        <dbReference type="EMBL" id="KAF8388554.1"/>
    </source>
</evidence>
<dbReference type="AlphaFoldDB" id="A0A834YH76"/>
<dbReference type="InterPro" id="IPR032675">
    <property type="entry name" value="LRR_dom_sf"/>
</dbReference>
<dbReference type="Proteomes" id="UP000655225">
    <property type="component" value="Unassembled WGS sequence"/>
</dbReference>
<proteinExistence type="predicted"/>
<keyword evidence="2" id="KW-1185">Reference proteome</keyword>
<comment type="caution">
    <text evidence="1">The sequence shown here is derived from an EMBL/GenBank/DDBJ whole genome shotgun (WGS) entry which is preliminary data.</text>
</comment>
<sequence>MFLTMITGERFQLIHGTIDDRLCKSANPSDTECLNINIRKLEEEAFQSPSSTTLWFLVSVLPGFLIKVSPTLSTNSEGIWASLNIFGTLGSELGELQHLQYFRLINKKLTGSIHKEFTTVSNLKVFSAEKLENFWWIPMLLFEEVVQLLGVVRQLETLIRLSEAFARSHLEL</sequence>
<dbReference type="EMBL" id="JABCRI010000020">
    <property type="protein sequence ID" value="KAF8388554.1"/>
    <property type="molecule type" value="Genomic_DNA"/>
</dbReference>
<gene>
    <name evidence="1" type="ORF">HHK36_027229</name>
</gene>
<name>A0A834YH76_TETSI</name>
<reference evidence="1 2" key="1">
    <citation type="submission" date="2020-04" db="EMBL/GenBank/DDBJ databases">
        <title>Plant Genome Project.</title>
        <authorList>
            <person name="Zhang R.-G."/>
        </authorList>
    </citation>
    <scope>NUCLEOTIDE SEQUENCE [LARGE SCALE GENOMIC DNA]</scope>
    <source>
        <strain evidence="1">YNK0</strain>
        <tissue evidence="1">Leaf</tissue>
    </source>
</reference>
<organism evidence="1 2">
    <name type="scientific">Tetracentron sinense</name>
    <name type="common">Spur-leaf</name>
    <dbReference type="NCBI Taxonomy" id="13715"/>
    <lineage>
        <taxon>Eukaryota</taxon>
        <taxon>Viridiplantae</taxon>
        <taxon>Streptophyta</taxon>
        <taxon>Embryophyta</taxon>
        <taxon>Tracheophyta</taxon>
        <taxon>Spermatophyta</taxon>
        <taxon>Magnoliopsida</taxon>
        <taxon>Trochodendrales</taxon>
        <taxon>Trochodendraceae</taxon>
        <taxon>Tetracentron</taxon>
    </lineage>
</organism>
<accession>A0A834YH76</accession>
<evidence type="ECO:0000313" key="2">
    <source>
        <dbReference type="Proteomes" id="UP000655225"/>
    </source>
</evidence>
<protein>
    <submittedName>
        <fullName evidence="1">Uncharacterized protein</fullName>
    </submittedName>
</protein>
<dbReference type="OrthoDB" id="1394818at2759"/>